<comment type="caution">
    <text evidence="2">The sequence shown here is derived from an EMBL/GenBank/DDBJ whole genome shotgun (WGS) entry which is preliminary data.</text>
</comment>
<evidence type="ECO:0000256" key="1">
    <source>
        <dbReference type="SAM" id="Coils"/>
    </source>
</evidence>
<dbReference type="PANTHER" id="PTHR28062:SF1">
    <property type="entry name" value="TRANSMEMBRANE PROTEIN"/>
    <property type="match status" value="1"/>
</dbReference>
<dbReference type="GO" id="GO:0006813">
    <property type="term" value="P:potassium ion transport"/>
    <property type="evidence" value="ECO:0007669"/>
    <property type="project" value="TreeGrafter"/>
</dbReference>
<dbReference type="InterPro" id="IPR018786">
    <property type="entry name" value="Mit_KHE1"/>
</dbReference>
<dbReference type="GO" id="GO:1902600">
    <property type="term" value="P:proton transmembrane transport"/>
    <property type="evidence" value="ECO:0007669"/>
    <property type="project" value="TreeGrafter"/>
</dbReference>
<keyword evidence="1" id="KW-0175">Coiled coil</keyword>
<feature type="coiled-coil region" evidence="1">
    <location>
        <begin position="237"/>
        <end position="271"/>
    </location>
</feature>
<keyword evidence="3" id="KW-1185">Reference proteome</keyword>
<dbReference type="Pfam" id="PF10173">
    <property type="entry name" value="Mit_KHE1"/>
    <property type="match status" value="1"/>
</dbReference>
<evidence type="ECO:0000313" key="2">
    <source>
        <dbReference type="EMBL" id="KAK3172907.1"/>
    </source>
</evidence>
<proteinExistence type="predicted"/>
<accession>A0AAD9Z9Y6</accession>
<dbReference type="Proteomes" id="UP001276659">
    <property type="component" value="Unassembled WGS sequence"/>
</dbReference>
<reference evidence="2" key="1">
    <citation type="submission" date="2022-11" db="EMBL/GenBank/DDBJ databases">
        <title>Chromosomal genome sequence assembly and mating type (MAT) locus characterization of the leprose asexual lichenized fungus Lepraria neglecta (Nyl.) Erichsen.</title>
        <authorList>
            <person name="Allen J.L."/>
            <person name="Pfeffer B."/>
        </authorList>
    </citation>
    <scope>NUCLEOTIDE SEQUENCE</scope>
    <source>
        <strain evidence="2">Allen 5258</strain>
    </source>
</reference>
<protein>
    <submittedName>
        <fullName evidence="2">Uncharacterized protein</fullName>
    </submittedName>
</protein>
<evidence type="ECO:0000313" key="3">
    <source>
        <dbReference type="Proteomes" id="UP001276659"/>
    </source>
</evidence>
<dbReference type="AlphaFoldDB" id="A0AAD9Z9Y6"/>
<gene>
    <name evidence="2" type="ORF">OEA41_006233</name>
</gene>
<dbReference type="GO" id="GO:0005743">
    <property type="term" value="C:mitochondrial inner membrane"/>
    <property type="evidence" value="ECO:0007669"/>
    <property type="project" value="TreeGrafter"/>
</dbReference>
<dbReference type="PANTHER" id="PTHR28062">
    <property type="entry name" value="K+-H+ EXCHANGE-LIKE PROTEIN"/>
    <property type="match status" value="1"/>
</dbReference>
<name>A0AAD9Z9Y6_9LECA</name>
<dbReference type="EMBL" id="JASNWA010000007">
    <property type="protein sequence ID" value="KAK3172907.1"/>
    <property type="molecule type" value="Genomic_DNA"/>
</dbReference>
<organism evidence="2 3">
    <name type="scientific">Lepraria neglecta</name>
    <dbReference type="NCBI Taxonomy" id="209136"/>
    <lineage>
        <taxon>Eukaryota</taxon>
        <taxon>Fungi</taxon>
        <taxon>Dikarya</taxon>
        <taxon>Ascomycota</taxon>
        <taxon>Pezizomycotina</taxon>
        <taxon>Lecanoromycetes</taxon>
        <taxon>OSLEUM clade</taxon>
        <taxon>Lecanoromycetidae</taxon>
        <taxon>Lecanorales</taxon>
        <taxon>Lecanorineae</taxon>
        <taxon>Stereocaulaceae</taxon>
        <taxon>Lepraria</taxon>
    </lineage>
</organism>
<sequence>MRLFLLPISTRQSLIYCQRINQQPSEKTTYIDKITTKASATWLGWEKKESGWQKKVTDYGNKLFQRLPYEEWGLKSIPPLSARRRSDEIEGKDEVHLEFPELLIEPERVQDALKMYGSNKKQAFHSKWLIPNLPFFYLCFRAWSHWRARGGSKHLEFLLDNKLIKISPSAMLRTAYTEAMMDKKLWDLGVELDNIGSKSSTKPKIAPQETEEKLLLSQSSGKLIADCLEVPELAVEIQRAVWQVKRSLKAKEELQEEKADIESANKTHSNQ</sequence>